<dbReference type="RefSeq" id="WP_062417123.1">
    <property type="nucleotide sequence ID" value="NZ_DF967974.1"/>
</dbReference>
<sequence length="128" mass="14274">MTRYLTPEQVLFIHSRLVQETGGAYGIRDLSMLLSALGRPQATFDGNELYGDIFSKAAALMDSLIRNHPFLDGNKRAAVTAAALFLRMNGYVLLVPNEEMVRFTLACAQSQAVLEEITAWFQRFCSPL</sequence>
<dbReference type="PIRSF" id="PIRSF018297">
    <property type="entry name" value="Doc"/>
    <property type="match status" value="1"/>
</dbReference>
<dbReference type="STRING" id="229921.ADN01_17785"/>
<dbReference type="InterPro" id="IPR036597">
    <property type="entry name" value="Fido-like_dom_sf"/>
</dbReference>
<evidence type="ECO:0000313" key="3">
    <source>
        <dbReference type="Proteomes" id="UP000050501"/>
    </source>
</evidence>
<proteinExistence type="predicted"/>
<feature type="domain" description="Fido" evidence="1">
    <location>
        <begin position="5"/>
        <end position="123"/>
    </location>
</feature>
<name>A0A0P6XJ72_9CHLR</name>
<accession>A0A0P6XJ72</accession>
<dbReference type="PANTHER" id="PTHR39426:SF1">
    <property type="entry name" value="HOMOLOGY TO DEATH-ON-CURING PROTEIN OF PHAGE P1"/>
    <property type="match status" value="1"/>
</dbReference>
<reference evidence="2 3" key="1">
    <citation type="submission" date="2015-07" db="EMBL/GenBank/DDBJ databases">
        <title>Genome sequence of Levilinea saccharolytica DSM 16555.</title>
        <authorList>
            <person name="Hemp J."/>
            <person name="Ward L.M."/>
            <person name="Pace L.A."/>
            <person name="Fischer W.W."/>
        </authorList>
    </citation>
    <scope>NUCLEOTIDE SEQUENCE [LARGE SCALE GENOMIC DNA]</scope>
    <source>
        <strain evidence="2 3">KIBI-1</strain>
    </source>
</reference>
<dbReference type="SUPFAM" id="SSF140931">
    <property type="entry name" value="Fic-like"/>
    <property type="match status" value="1"/>
</dbReference>
<dbReference type="Pfam" id="PF02661">
    <property type="entry name" value="Fic"/>
    <property type="match status" value="1"/>
</dbReference>
<dbReference type="GO" id="GO:0016301">
    <property type="term" value="F:kinase activity"/>
    <property type="evidence" value="ECO:0007669"/>
    <property type="project" value="InterPro"/>
</dbReference>
<dbReference type="PANTHER" id="PTHR39426">
    <property type="entry name" value="HOMOLOGY TO DEATH-ON-CURING PROTEIN OF PHAGE P1"/>
    <property type="match status" value="1"/>
</dbReference>
<dbReference type="AlphaFoldDB" id="A0A0P6XJ72"/>
<dbReference type="Gene3D" id="1.20.120.1870">
    <property type="entry name" value="Fic/DOC protein, Fido domain"/>
    <property type="match status" value="1"/>
</dbReference>
<dbReference type="Proteomes" id="UP000050501">
    <property type="component" value="Unassembled WGS sequence"/>
</dbReference>
<evidence type="ECO:0000313" key="2">
    <source>
        <dbReference type="EMBL" id="KPL75681.1"/>
    </source>
</evidence>
<keyword evidence="3" id="KW-1185">Reference proteome</keyword>
<dbReference type="EMBL" id="LGCM01000065">
    <property type="protein sequence ID" value="KPL75681.1"/>
    <property type="molecule type" value="Genomic_DNA"/>
</dbReference>
<dbReference type="NCBIfam" id="TIGR01550">
    <property type="entry name" value="DOC_P1"/>
    <property type="match status" value="1"/>
</dbReference>
<comment type="caution">
    <text evidence="2">The sequence shown here is derived from an EMBL/GenBank/DDBJ whole genome shotgun (WGS) entry which is preliminary data.</text>
</comment>
<dbReference type="InterPro" id="IPR006440">
    <property type="entry name" value="Doc"/>
</dbReference>
<gene>
    <name evidence="2" type="ORF">ADN01_17785</name>
</gene>
<evidence type="ECO:0000259" key="1">
    <source>
        <dbReference type="PROSITE" id="PS51459"/>
    </source>
</evidence>
<dbReference type="OrthoDB" id="9802752at2"/>
<dbReference type="PROSITE" id="PS51459">
    <property type="entry name" value="FIDO"/>
    <property type="match status" value="1"/>
</dbReference>
<dbReference type="InterPro" id="IPR053737">
    <property type="entry name" value="Type_II_TA_Toxin"/>
</dbReference>
<organism evidence="2 3">
    <name type="scientific">Levilinea saccharolytica</name>
    <dbReference type="NCBI Taxonomy" id="229921"/>
    <lineage>
        <taxon>Bacteria</taxon>
        <taxon>Bacillati</taxon>
        <taxon>Chloroflexota</taxon>
        <taxon>Anaerolineae</taxon>
        <taxon>Anaerolineales</taxon>
        <taxon>Anaerolineaceae</taxon>
        <taxon>Levilinea</taxon>
    </lineage>
</organism>
<protein>
    <recommendedName>
        <fullName evidence="1">Fido domain-containing protein</fullName>
    </recommendedName>
</protein>
<dbReference type="InterPro" id="IPR003812">
    <property type="entry name" value="Fido"/>
</dbReference>